<protein>
    <submittedName>
        <fullName evidence="1">RCG43116</fullName>
    </submittedName>
</protein>
<organism evidence="1 2">
    <name type="scientific">Rattus norvegicus</name>
    <name type="common">Rat</name>
    <dbReference type="NCBI Taxonomy" id="10116"/>
    <lineage>
        <taxon>Eukaryota</taxon>
        <taxon>Metazoa</taxon>
        <taxon>Chordata</taxon>
        <taxon>Craniata</taxon>
        <taxon>Vertebrata</taxon>
        <taxon>Euteleostomi</taxon>
        <taxon>Mammalia</taxon>
        <taxon>Eutheria</taxon>
        <taxon>Euarchontoglires</taxon>
        <taxon>Glires</taxon>
        <taxon>Rodentia</taxon>
        <taxon>Myomorpha</taxon>
        <taxon>Muroidea</taxon>
        <taxon>Muridae</taxon>
        <taxon>Murinae</taxon>
        <taxon>Rattus</taxon>
    </lineage>
</organism>
<accession>A6IWJ3</accession>
<proteinExistence type="predicted"/>
<reference evidence="1 2" key="1">
    <citation type="submission" date="2005-09" db="EMBL/GenBank/DDBJ databases">
        <authorList>
            <person name="Mural R.J."/>
            <person name="Li P.W."/>
            <person name="Adams M.D."/>
            <person name="Amanatides P.G."/>
            <person name="Baden-Tillson H."/>
            <person name="Barnstead M."/>
            <person name="Chin S.H."/>
            <person name="Dew I."/>
            <person name="Evans C.A."/>
            <person name="Ferriera S."/>
            <person name="Flanigan M."/>
            <person name="Fosler C."/>
            <person name="Glodek A."/>
            <person name="Gu Z."/>
            <person name="Holt R.A."/>
            <person name="Jennings D."/>
            <person name="Kraft C.L."/>
            <person name="Lu F."/>
            <person name="Nguyen T."/>
            <person name="Nusskern D.R."/>
            <person name="Pfannkoch C.M."/>
            <person name="Sitter C."/>
            <person name="Sutton G.G."/>
            <person name="Venter J.C."/>
            <person name="Wang Z."/>
            <person name="Woodage T."/>
            <person name="Zheng X.H."/>
            <person name="Zhong F."/>
        </authorList>
    </citation>
    <scope>NUCLEOTIDE SEQUENCE [LARGE SCALE GENOMIC DNA]</scope>
    <source>
        <strain>BN</strain>
        <strain evidence="2">Sprague-Dawley</strain>
    </source>
</reference>
<evidence type="ECO:0000313" key="2">
    <source>
        <dbReference type="Proteomes" id="UP000234681"/>
    </source>
</evidence>
<dbReference type="AlphaFoldDB" id="A6IWJ3"/>
<gene>
    <name evidence="1" type="ORF">rCG_43116</name>
</gene>
<dbReference type="EMBL" id="CH473970">
    <property type="protein sequence ID" value="EDM08879.1"/>
    <property type="molecule type" value="Genomic_DNA"/>
</dbReference>
<sequence length="48" mass="5469">MKNQTPSLKSQMRGAFLSSLELYFGNILTFNQLAKYLTQLAKLTPSFQ</sequence>
<evidence type="ECO:0000313" key="1">
    <source>
        <dbReference type="EMBL" id="EDM08879.1"/>
    </source>
</evidence>
<name>A6IWJ3_RAT</name>
<dbReference type="Proteomes" id="UP000234681">
    <property type="component" value="Chromosome 16"/>
</dbReference>